<proteinExistence type="predicted"/>
<comment type="caution">
    <text evidence="1">The sequence shown here is derived from an EMBL/GenBank/DDBJ whole genome shotgun (WGS) entry which is preliminary data.</text>
</comment>
<keyword evidence="2" id="KW-1185">Reference proteome</keyword>
<protein>
    <submittedName>
        <fullName evidence="1">Uncharacterized protein</fullName>
    </submittedName>
</protein>
<dbReference type="PANTHER" id="PTHR35689">
    <property type="entry name" value="EARLY ENDOSOME ANTIGEN"/>
    <property type="match status" value="1"/>
</dbReference>
<organism evidence="1 2">
    <name type="scientific">Cuscuta europaea</name>
    <name type="common">European dodder</name>
    <dbReference type="NCBI Taxonomy" id="41803"/>
    <lineage>
        <taxon>Eukaryota</taxon>
        <taxon>Viridiplantae</taxon>
        <taxon>Streptophyta</taxon>
        <taxon>Embryophyta</taxon>
        <taxon>Tracheophyta</taxon>
        <taxon>Spermatophyta</taxon>
        <taxon>Magnoliopsida</taxon>
        <taxon>eudicotyledons</taxon>
        <taxon>Gunneridae</taxon>
        <taxon>Pentapetalae</taxon>
        <taxon>asterids</taxon>
        <taxon>lamiids</taxon>
        <taxon>Solanales</taxon>
        <taxon>Convolvulaceae</taxon>
        <taxon>Cuscuteae</taxon>
        <taxon>Cuscuta</taxon>
        <taxon>Cuscuta subgen. Cuscuta</taxon>
    </lineage>
</organism>
<dbReference type="Proteomes" id="UP001152484">
    <property type="component" value="Unassembled WGS sequence"/>
</dbReference>
<name>A0A9P1E1J8_CUSEU</name>
<gene>
    <name evidence="1" type="ORF">CEURO_LOCUS4152</name>
</gene>
<dbReference type="OrthoDB" id="1913731at2759"/>
<reference evidence="1" key="1">
    <citation type="submission" date="2022-07" db="EMBL/GenBank/DDBJ databases">
        <authorList>
            <person name="Macas J."/>
            <person name="Novak P."/>
            <person name="Neumann P."/>
        </authorList>
    </citation>
    <scope>NUCLEOTIDE SEQUENCE</scope>
</reference>
<evidence type="ECO:0000313" key="1">
    <source>
        <dbReference type="EMBL" id="CAH9072005.1"/>
    </source>
</evidence>
<sequence>MSLLIGESENMSDWLNILVICFDLENVLFVLAGKEIQKCNFFNTGNSYIFSAFVVLMTKDCHTIIGITIVYHGILSSILSSFADKWFNFLFLQKVDTCREDDDCREEQSMVDSLLETVGVKVEDPSTRTLAFLESDSSLDCYKSSFNLVTLFKKNHLIVSRLRPSTRNVVVLAAEALALRKDKEYLLNNLLRAEDEMKVIFEENNI</sequence>
<dbReference type="AlphaFoldDB" id="A0A9P1E1J8"/>
<dbReference type="PANTHER" id="PTHR35689:SF1">
    <property type="entry name" value="EARLY ENDOSOME ANTIGEN"/>
    <property type="match status" value="1"/>
</dbReference>
<dbReference type="EMBL" id="CAMAPE010000008">
    <property type="protein sequence ID" value="CAH9072005.1"/>
    <property type="molecule type" value="Genomic_DNA"/>
</dbReference>
<accession>A0A9P1E1J8</accession>
<evidence type="ECO:0000313" key="2">
    <source>
        <dbReference type="Proteomes" id="UP001152484"/>
    </source>
</evidence>